<dbReference type="Gene3D" id="3.90.550.10">
    <property type="entry name" value="Spore Coat Polysaccharide Biosynthesis Protein SpsA, Chain A"/>
    <property type="match status" value="1"/>
</dbReference>
<gene>
    <name evidence="1" type="ORF">EG68_09691</name>
</gene>
<dbReference type="InterPro" id="IPR043502">
    <property type="entry name" value="DNA/RNA_pol_sf"/>
</dbReference>
<sequence length="190" mass="21933">MRVSSGIFQEAIGKLISSLGGALAYQIDAVIFGTTKQEHNHNRKRLLKRFAEKNVPFKPPKCTEPELLGFTVDAKSYRLDSNRFKPSMNMKSPKDILNRIFNEQPELVYTLPCSWNVQVSPYSRHRGCFIIWPLSAEARTKALRDDTEEVRLAHCNARTKPESTFPNERLIKNFTDHGQPLLRKCDNYFF</sequence>
<dbReference type="SUPFAM" id="SSF56672">
    <property type="entry name" value="DNA/RNA polymerases"/>
    <property type="match status" value="1"/>
</dbReference>
<evidence type="ECO:0000313" key="1">
    <source>
        <dbReference type="EMBL" id="KAF7248925.1"/>
    </source>
</evidence>
<organism evidence="1 2">
    <name type="scientific">Paragonimus skrjabini miyazakii</name>
    <dbReference type="NCBI Taxonomy" id="59628"/>
    <lineage>
        <taxon>Eukaryota</taxon>
        <taxon>Metazoa</taxon>
        <taxon>Spiralia</taxon>
        <taxon>Lophotrochozoa</taxon>
        <taxon>Platyhelminthes</taxon>
        <taxon>Trematoda</taxon>
        <taxon>Digenea</taxon>
        <taxon>Plagiorchiida</taxon>
        <taxon>Troglotremata</taxon>
        <taxon>Troglotrematidae</taxon>
        <taxon>Paragonimus</taxon>
    </lineage>
</organism>
<dbReference type="Proteomes" id="UP000822476">
    <property type="component" value="Unassembled WGS sequence"/>
</dbReference>
<dbReference type="EMBL" id="JTDE01005553">
    <property type="protein sequence ID" value="KAF7248925.1"/>
    <property type="molecule type" value="Genomic_DNA"/>
</dbReference>
<name>A0A8S9YMQ0_9TREM</name>
<dbReference type="OrthoDB" id="5860913at2759"/>
<keyword evidence="2" id="KW-1185">Reference proteome</keyword>
<dbReference type="AlphaFoldDB" id="A0A8S9YMQ0"/>
<dbReference type="InterPro" id="IPR043128">
    <property type="entry name" value="Rev_trsase/Diguanyl_cyclase"/>
</dbReference>
<evidence type="ECO:0000313" key="2">
    <source>
        <dbReference type="Proteomes" id="UP000822476"/>
    </source>
</evidence>
<accession>A0A8S9YMQ0</accession>
<protein>
    <submittedName>
        <fullName evidence="1">Uncharacterized protein</fullName>
    </submittedName>
</protein>
<dbReference type="SUPFAM" id="SSF53448">
    <property type="entry name" value="Nucleotide-diphospho-sugar transferases"/>
    <property type="match status" value="1"/>
</dbReference>
<comment type="caution">
    <text evidence="1">The sequence shown here is derived from an EMBL/GenBank/DDBJ whole genome shotgun (WGS) entry which is preliminary data.</text>
</comment>
<dbReference type="InterPro" id="IPR029044">
    <property type="entry name" value="Nucleotide-diphossugar_trans"/>
</dbReference>
<dbReference type="Gene3D" id="3.30.70.270">
    <property type="match status" value="1"/>
</dbReference>
<proteinExistence type="predicted"/>
<reference evidence="1" key="1">
    <citation type="submission" date="2019-07" db="EMBL/GenBank/DDBJ databases">
        <title>Annotation for the trematode Paragonimus miyazaki's.</title>
        <authorList>
            <person name="Choi Y.-J."/>
        </authorList>
    </citation>
    <scope>NUCLEOTIDE SEQUENCE</scope>
    <source>
        <strain evidence="1">Japan</strain>
    </source>
</reference>